<dbReference type="GO" id="GO:0004145">
    <property type="term" value="F:diamine N-acetyltransferase activity"/>
    <property type="evidence" value="ECO:0007669"/>
    <property type="project" value="UniProtKB-EC"/>
</dbReference>
<evidence type="ECO:0000313" key="5">
    <source>
        <dbReference type="EMBL" id="MBB4017901.1"/>
    </source>
</evidence>
<evidence type="ECO:0000256" key="3">
    <source>
        <dbReference type="ARBA" id="ARBA00023315"/>
    </source>
</evidence>
<dbReference type="CDD" id="cd04301">
    <property type="entry name" value="NAT_SF"/>
    <property type="match status" value="1"/>
</dbReference>
<reference evidence="5 6" key="1">
    <citation type="submission" date="2020-08" db="EMBL/GenBank/DDBJ databases">
        <title>Genomic Encyclopedia of Type Strains, Phase IV (KMG-IV): sequencing the most valuable type-strain genomes for metagenomic binning, comparative biology and taxonomic classification.</title>
        <authorList>
            <person name="Goeker M."/>
        </authorList>
    </citation>
    <scope>NUCLEOTIDE SEQUENCE [LARGE SCALE GENOMIC DNA]</scope>
    <source>
        <strain evidence="5 6">DSM 103737</strain>
    </source>
</reference>
<accession>A0A840BWL5</accession>
<dbReference type="EC" id="2.3.1.57" evidence="5"/>
<keyword evidence="3 5" id="KW-0012">Acyltransferase</keyword>
<dbReference type="PROSITE" id="PS51186">
    <property type="entry name" value="GNAT"/>
    <property type="match status" value="1"/>
</dbReference>
<evidence type="ECO:0000313" key="6">
    <source>
        <dbReference type="Proteomes" id="UP000577362"/>
    </source>
</evidence>
<sequence length="161" mass="18070">MSLVIRPAQPADLGLVAALVRELAEYEKLAHEVEATEGDLETALFGANPRVFCDIAEWRGEPAGFALWFYNFSTFLGRHGLYLEDLFVRPAFRGEGIGKALLAHLARRCVEEGLGRLEWWVLDWNEPAIGFYKRQGARMMDEWTVCRVTGDALTKLAEAAP</sequence>
<dbReference type="AlphaFoldDB" id="A0A840BWL5"/>
<proteinExistence type="inferred from homology"/>
<comment type="caution">
    <text evidence="5">The sequence shown here is derived from an EMBL/GenBank/DDBJ whole genome shotgun (WGS) entry which is preliminary data.</text>
</comment>
<organism evidence="5 6">
    <name type="scientific">Chelatococcus caeni</name>
    <dbReference type="NCBI Taxonomy" id="1348468"/>
    <lineage>
        <taxon>Bacteria</taxon>
        <taxon>Pseudomonadati</taxon>
        <taxon>Pseudomonadota</taxon>
        <taxon>Alphaproteobacteria</taxon>
        <taxon>Hyphomicrobiales</taxon>
        <taxon>Chelatococcaceae</taxon>
        <taxon>Chelatococcus</taxon>
    </lineage>
</organism>
<name>A0A840BWL5_9HYPH</name>
<dbReference type="SUPFAM" id="SSF55729">
    <property type="entry name" value="Acyl-CoA N-acyltransferases (Nat)"/>
    <property type="match status" value="1"/>
</dbReference>
<dbReference type="Gene3D" id="3.40.630.30">
    <property type="match status" value="1"/>
</dbReference>
<dbReference type="EMBL" id="JACIEN010000003">
    <property type="protein sequence ID" value="MBB4017901.1"/>
    <property type="molecule type" value="Genomic_DNA"/>
</dbReference>
<keyword evidence="6" id="KW-1185">Reference proteome</keyword>
<comment type="similarity">
    <text evidence="1">Belongs to the acetyltransferase family.</text>
</comment>
<dbReference type="PANTHER" id="PTHR10545">
    <property type="entry name" value="DIAMINE N-ACETYLTRANSFERASE"/>
    <property type="match status" value="1"/>
</dbReference>
<dbReference type="RefSeq" id="WP_019404402.1">
    <property type="nucleotide sequence ID" value="NZ_JACIEN010000003.1"/>
</dbReference>
<dbReference type="Proteomes" id="UP000577362">
    <property type="component" value="Unassembled WGS sequence"/>
</dbReference>
<evidence type="ECO:0000256" key="2">
    <source>
        <dbReference type="ARBA" id="ARBA00022679"/>
    </source>
</evidence>
<dbReference type="InterPro" id="IPR000182">
    <property type="entry name" value="GNAT_dom"/>
</dbReference>
<evidence type="ECO:0000256" key="1">
    <source>
        <dbReference type="ARBA" id="ARBA00008694"/>
    </source>
</evidence>
<dbReference type="FunFam" id="3.40.630.30:FF:000064">
    <property type="entry name" value="GNAT family acetyltransferase"/>
    <property type="match status" value="1"/>
</dbReference>
<dbReference type="PANTHER" id="PTHR10545:SF29">
    <property type="entry name" value="GH14572P-RELATED"/>
    <property type="match status" value="1"/>
</dbReference>
<feature type="domain" description="N-acetyltransferase" evidence="4">
    <location>
        <begin position="3"/>
        <end position="158"/>
    </location>
</feature>
<dbReference type="InterPro" id="IPR051016">
    <property type="entry name" value="Diverse_Substrate_AcTransf"/>
</dbReference>
<evidence type="ECO:0000259" key="4">
    <source>
        <dbReference type="PROSITE" id="PS51186"/>
    </source>
</evidence>
<dbReference type="InterPro" id="IPR016181">
    <property type="entry name" value="Acyl_CoA_acyltransferase"/>
</dbReference>
<dbReference type="Pfam" id="PF00583">
    <property type="entry name" value="Acetyltransf_1"/>
    <property type="match status" value="1"/>
</dbReference>
<gene>
    <name evidence="5" type="ORF">GGR16_002935</name>
</gene>
<keyword evidence="2 5" id="KW-0808">Transferase</keyword>
<protein>
    <submittedName>
        <fullName evidence="5">Diamine N-acetyltransferase</fullName>
        <ecNumber evidence="5">2.3.1.57</ecNumber>
    </submittedName>
</protein>